<dbReference type="PROSITE" id="PS00463">
    <property type="entry name" value="ZN2_CY6_FUNGAL_1"/>
    <property type="match status" value="1"/>
</dbReference>
<gene>
    <name evidence="4" type="ORF">PRZ48_006914</name>
</gene>
<dbReference type="CDD" id="cd00067">
    <property type="entry name" value="GAL4"/>
    <property type="match status" value="1"/>
</dbReference>
<feature type="domain" description="Zn(2)-C6 fungal-type" evidence="3">
    <location>
        <begin position="24"/>
        <end position="54"/>
    </location>
</feature>
<reference evidence="4 5" key="1">
    <citation type="journal article" date="2023" name="G3 (Bethesda)">
        <title>A chromosome-level genome assembly of Zasmidium syzygii isolated from banana leaves.</title>
        <authorList>
            <person name="van Westerhoven A.C."/>
            <person name="Mehrabi R."/>
            <person name="Talebi R."/>
            <person name="Steentjes M.B.F."/>
            <person name="Corcolon B."/>
            <person name="Chong P.A."/>
            <person name="Kema G.H.J."/>
            <person name="Seidl M.F."/>
        </authorList>
    </citation>
    <scope>NUCLEOTIDE SEQUENCE [LARGE SCALE GENOMIC DNA]</scope>
    <source>
        <strain evidence="4 5">P124</strain>
    </source>
</reference>
<dbReference type="InterPro" id="IPR036864">
    <property type="entry name" value="Zn2-C6_fun-type_DNA-bd_sf"/>
</dbReference>
<comment type="caution">
    <text evidence="4">The sequence shown here is derived from an EMBL/GenBank/DDBJ whole genome shotgun (WGS) entry which is preliminary data.</text>
</comment>
<dbReference type="PANTHER" id="PTHR47256:SF1">
    <property type="entry name" value="ZN(II)2CYS6 TRANSCRIPTION FACTOR (EUROFUNG)"/>
    <property type="match status" value="1"/>
</dbReference>
<dbReference type="SUPFAM" id="SSF57701">
    <property type="entry name" value="Zn2/Cys6 DNA-binding domain"/>
    <property type="match status" value="1"/>
</dbReference>
<dbReference type="Proteomes" id="UP001305779">
    <property type="component" value="Unassembled WGS sequence"/>
</dbReference>
<dbReference type="PROSITE" id="PS50048">
    <property type="entry name" value="ZN2_CY6_FUNGAL_2"/>
    <property type="match status" value="1"/>
</dbReference>
<name>A0ABR0EIT4_ZASCE</name>
<sequence>MTSRGKAAQPPIPRKKRFNVTRVACNTCRVKKTACDGGRPICKKCLESKTACIYDTENTEDTRSRALRKENERLKQRVAELEASARRDSRQTIASSSSGSSLSMSPNGRRHALASDPITTFLSPHSLARSMLPSSRSWLEYELITQYPDCYNLLRQLDATQIQSNFAMVNPLYAALGRDPYPTGFIDGNATPFDPMSQSYDGSDEITPSSQAPLSISGAELPPVYCDPRLAQLQIGAWTNVQLSNRLAAEMLSWYLEADHPSFGFFDAGLFVQDLIGERAVHCSRLLVNVLLLWISHALDASDDGVESLRSALSAETMLEWAKASMDDSTSIPDGAAALLLSNHFSCIGQDEEGRKIIRAAYYVGVRLDLYGPPLDIPHGVSQFEIEALRSNAHFAWGMFNYITFLAFHYHDLIFDIAPRYPMPGSGGILAYDESYRAWYHPLPIYMGNTFTRACHFFLIGNEIVLNYHQKHLGPVLGRVPLSFAESILRKLLDWAKENVVARQPGGGYESVHWKIQNIHFHTIVIDLFTPFQQTGETLTTFGYAKSTPQDIIWASGQQLRYHILTLPLQHPRLCVMWHNALLHVLNASINDLAHPESWFFFLVCLRNYQTLSARYPIMGPLVKAYLNIAMERSAISIATAKALWQQLTSTAASTILTAVKASYVVDLDGALVDEGQAQAEAQIEAFDKNMAIVEQTEMAENDMAMGLNVNGDGEVG</sequence>
<organism evidence="4 5">
    <name type="scientific">Zasmidium cellare</name>
    <name type="common">Wine cellar mold</name>
    <name type="synonym">Racodium cellare</name>
    <dbReference type="NCBI Taxonomy" id="395010"/>
    <lineage>
        <taxon>Eukaryota</taxon>
        <taxon>Fungi</taxon>
        <taxon>Dikarya</taxon>
        <taxon>Ascomycota</taxon>
        <taxon>Pezizomycotina</taxon>
        <taxon>Dothideomycetes</taxon>
        <taxon>Dothideomycetidae</taxon>
        <taxon>Mycosphaerellales</taxon>
        <taxon>Mycosphaerellaceae</taxon>
        <taxon>Zasmidium</taxon>
    </lineage>
</organism>
<dbReference type="InterPro" id="IPR001138">
    <property type="entry name" value="Zn2Cys6_DnaBD"/>
</dbReference>
<evidence type="ECO:0000256" key="2">
    <source>
        <dbReference type="SAM" id="MobiDB-lite"/>
    </source>
</evidence>
<proteinExistence type="predicted"/>
<feature type="compositionally biased region" description="Low complexity" evidence="2">
    <location>
        <begin position="95"/>
        <end position="105"/>
    </location>
</feature>
<keyword evidence="5" id="KW-1185">Reference proteome</keyword>
<dbReference type="InterPro" id="IPR053187">
    <property type="entry name" value="Notoamide_regulator"/>
</dbReference>
<dbReference type="EMBL" id="JAXOVC010000005">
    <property type="protein sequence ID" value="KAK4501108.1"/>
    <property type="molecule type" value="Genomic_DNA"/>
</dbReference>
<evidence type="ECO:0000259" key="3">
    <source>
        <dbReference type="PROSITE" id="PS50048"/>
    </source>
</evidence>
<dbReference type="Pfam" id="PF00172">
    <property type="entry name" value="Zn_clus"/>
    <property type="match status" value="1"/>
</dbReference>
<evidence type="ECO:0000313" key="5">
    <source>
        <dbReference type="Proteomes" id="UP001305779"/>
    </source>
</evidence>
<protein>
    <recommendedName>
        <fullName evidence="3">Zn(2)-C6 fungal-type domain-containing protein</fullName>
    </recommendedName>
</protein>
<evidence type="ECO:0000313" key="4">
    <source>
        <dbReference type="EMBL" id="KAK4501108.1"/>
    </source>
</evidence>
<dbReference type="Gene3D" id="4.10.240.10">
    <property type="entry name" value="Zn(2)-C6 fungal-type DNA-binding domain"/>
    <property type="match status" value="1"/>
</dbReference>
<dbReference type="CDD" id="cd12148">
    <property type="entry name" value="fungal_TF_MHR"/>
    <property type="match status" value="1"/>
</dbReference>
<feature type="region of interest" description="Disordered" evidence="2">
    <location>
        <begin position="82"/>
        <end position="110"/>
    </location>
</feature>
<dbReference type="SMART" id="SM00066">
    <property type="entry name" value="GAL4"/>
    <property type="match status" value="1"/>
</dbReference>
<evidence type="ECO:0000256" key="1">
    <source>
        <dbReference type="ARBA" id="ARBA00023242"/>
    </source>
</evidence>
<dbReference type="PANTHER" id="PTHR47256">
    <property type="entry name" value="ZN(II)2CYS6 TRANSCRIPTION FACTOR (EUROFUNG)-RELATED"/>
    <property type="match status" value="1"/>
</dbReference>
<accession>A0ABR0EIT4</accession>
<keyword evidence="1" id="KW-0539">Nucleus</keyword>